<feature type="transmembrane region" description="Helical" evidence="1">
    <location>
        <begin position="261"/>
        <end position="290"/>
    </location>
</feature>
<dbReference type="InterPro" id="IPR042353">
    <property type="entry name" value="GPR160"/>
</dbReference>
<keyword evidence="1" id="KW-0812">Transmembrane</keyword>
<dbReference type="Proteomes" id="UP000261480">
    <property type="component" value="Unplaced"/>
</dbReference>
<keyword evidence="3" id="KW-1185">Reference proteome</keyword>
<dbReference type="PANTHER" id="PTHR15573">
    <property type="entry name" value="G-PROTEIN COUPLED RECEPTOR 160-RELATED"/>
    <property type="match status" value="1"/>
</dbReference>
<dbReference type="GO" id="GO:0005886">
    <property type="term" value="C:plasma membrane"/>
    <property type="evidence" value="ECO:0007669"/>
    <property type="project" value="TreeGrafter"/>
</dbReference>
<evidence type="ECO:0000313" key="3">
    <source>
        <dbReference type="Proteomes" id="UP000261480"/>
    </source>
</evidence>
<organism evidence="2 3">
    <name type="scientific">Poecilia mexicana</name>
    <dbReference type="NCBI Taxonomy" id="48701"/>
    <lineage>
        <taxon>Eukaryota</taxon>
        <taxon>Metazoa</taxon>
        <taxon>Chordata</taxon>
        <taxon>Craniata</taxon>
        <taxon>Vertebrata</taxon>
        <taxon>Euteleostomi</taxon>
        <taxon>Actinopterygii</taxon>
        <taxon>Neopterygii</taxon>
        <taxon>Teleostei</taxon>
        <taxon>Neoteleostei</taxon>
        <taxon>Acanthomorphata</taxon>
        <taxon>Ovalentaria</taxon>
        <taxon>Atherinomorphae</taxon>
        <taxon>Cyprinodontiformes</taxon>
        <taxon>Poeciliidae</taxon>
        <taxon>Poeciliinae</taxon>
        <taxon>Poecilia</taxon>
    </lineage>
</organism>
<name>A0A3B3YQ78_9TELE</name>
<evidence type="ECO:0000256" key="1">
    <source>
        <dbReference type="SAM" id="Phobius"/>
    </source>
</evidence>
<sequence>MSYKLQSSSSLDSLTAKMFAIIEQWDEASNQYTDVTKKYFLILLVKFGLETAVFYSCSPKKYMYFLSVCSLSVLLADFLLTVLMGAAWFLGPEKSLASTCFLLATASTTYGALPLPMLILGFVDYCLDDVFMCNVSVSWKTFRNVILTLVVWAVAFHNSILSDYVGLVELDSSGEINVLLCKVTESTVITAFAFGLFMACLLTLVPFWSRIPQWVREVDRMLEAREQQQNTRSDLLLTSTWNPNPESKTRLEENSLTRPPLWFSITLGFILFWMPYLVMSVSCLICGVGVPAHLGVNLLWLECSNSLLVGLVFWAKSHTKGPYSTLPENVCLWQVYWHLSKDIRRSLPFCDAKHEHEDFRIFWVTLYLKGVE</sequence>
<feature type="transmembrane region" description="Helical" evidence="1">
    <location>
        <begin position="144"/>
        <end position="167"/>
    </location>
</feature>
<dbReference type="GO" id="GO:0043235">
    <property type="term" value="C:receptor complex"/>
    <property type="evidence" value="ECO:0007669"/>
    <property type="project" value="TreeGrafter"/>
</dbReference>
<feature type="transmembrane region" description="Helical" evidence="1">
    <location>
        <begin position="187"/>
        <end position="208"/>
    </location>
</feature>
<reference evidence="2" key="1">
    <citation type="submission" date="2025-08" db="UniProtKB">
        <authorList>
            <consortium name="Ensembl"/>
        </authorList>
    </citation>
    <scope>IDENTIFICATION</scope>
</reference>
<protein>
    <submittedName>
        <fullName evidence="2">Uncharacterized protein</fullName>
    </submittedName>
</protein>
<dbReference type="Ensembl" id="ENSPMET00000032054.1">
    <property type="protein sequence ID" value="ENSPMEP00000029499.1"/>
    <property type="gene ID" value="ENSPMEG00000015280.1"/>
</dbReference>
<feature type="transmembrane region" description="Helical" evidence="1">
    <location>
        <begin position="296"/>
        <end position="315"/>
    </location>
</feature>
<keyword evidence="1" id="KW-0472">Membrane</keyword>
<accession>A0A3B3YQ78</accession>
<feature type="transmembrane region" description="Helical" evidence="1">
    <location>
        <begin position="96"/>
        <end position="123"/>
    </location>
</feature>
<keyword evidence="1" id="KW-1133">Transmembrane helix</keyword>
<reference evidence="2" key="2">
    <citation type="submission" date="2025-09" db="UniProtKB">
        <authorList>
            <consortium name="Ensembl"/>
        </authorList>
    </citation>
    <scope>IDENTIFICATION</scope>
</reference>
<dbReference type="AlphaFoldDB" id="A0A3B3YQ78"/>
<proteinExistence type="predicted"/>
<evidence type="ECO:0000313" key="2">
    <source>
        <dbReference type="Ensembl" id="ENSPMEP00000029499.1"/>
    </source>
</evidence>
<feature type="transmembrane region" description="Helical" evidence="1">
    <location>
        <begin position="39"/>
        <end position="57"/>
    </location>
</feature>
<dbReference type="PANTHER" id="PTHR15573:SF0">
    <property type="entry name" value="G-PROTEIN COUPLED RECEPTOR 160-RELATED"/>
    <property type="match status" value="1"/>
</dbReference>
<feature type="transmembrane region" description="Helical" evidence="1">
    <location>
        <begin position="64"/>
        <end position="90"/>
    </location>
</feature>